<feature type="domain" description="Bacterial repeat" evidence="3">
    <location>
        <begin position="1161"/>
        <end position="1218"/>
    </location>
</feature>
<dbReference type="SUPFAM" id="SSF50939">
    <property type="entry name" value="Sialidases"/>
    <property type="match status" value="1"/>
</dbReference>
<gene>
    <name evidence="4" type="ORF">PEPS_14500</name>
</gene>
<dbReference type="Proteomes" id="UP001354989">
    <property type="component" value="Chromosome"/>
</dbReference>
<feature type="domain" description="Bacterial repeat" evidence="3">
    <location>
        <begin position="1294"/>
        <end position="1361"/>
    </location>
</feature>
<evidence type="ECO:0008006" key="6">
    <source>
        <dbReference type="Google" id="ProtNLM"/>
    </source>
</evidence>
<feature type="chain" id="PRO_5045475338" description="T9SS type A sorting domain-containing protein" evidence="1">
    <location>
        <begin position="22"/>
        <end position="1583"/>
    </location>
</feature>
<protein>
    <recommendedName>
        <fullName evidence="6">T9SS type A sorting domain-containing protein</fullName>
    </recommendedName>
</protein>
<evidence type="ECO:0000256" key="1">
    <source>
        <dbReference type="SAM" id="SignalP"/>
    </source>
</evidence>
<feature type="domain" description="Bacterial repeat" evidence="3">
    <location>
        <begin position="1372"/>
        <end position="1432"/>
    </location>
</feature>
<feature type="domain" description="Secretion system C-terminal sorting" evidence="2">
    <location>
        <begin position="1515"/>
        <end position="1576"/>
    </location>
</feature>
<evidence type="ECO:0000259" key="2">
    <source>
        <dbReference type="Pfam" id="PF18962"/>
    </source>
</evidence>
<organism evidence="4 5">
    <name type="scientific">Persicobacter psychrovividus</name>
    <dbReference type="NCBI Taxonomy" id="387638"/>
    <lineage>
        <taxon>Bacteria</taxon>
        <taxon>Pseudomonadati</taxon>
        <taxon>Bacteroidota</taxon>
        <taxon>Cytophagia</taxon>
        <taxon>Cytophagales</taxon>
        <taxon>Persicobacteraceae</taxon>
        <taxon>Persicobacter</taxon>
    </lineage>
</organism>
<dbReference type="Pfam" id="PF18962">
    <property type="entry name" value="Por_Secre_tail"/>
    <property type="match status" value="1"/>
</dbReference>
<dbReference type="InterPro" id="IPR044060">
    <property type="entry name" value="Bacterial_rp_domain"/>
</dbReference>
<dbReference type="InterPro" id="IPR036278">
    <property type="entry name" value="Sialidase_sf"/>
</dbReference>
<name>A0ABM7VEA0_9BACT</name>
<dbReference type="InterPro" id="IPR015943">
    <property type="entry name" value="WD40/YVTN_repeat-like_dom_sf"/>
</dbReference>
<feature type="domain" description="Bacterial repeat" evidence="3">
    <location>
        <begin position="1230"/>
        <end position="1290"/>
    </location>
</feature>
<evidence type="ECO:0000313" key="5">
    <source>
        <dbReference type="Proteomes" id="UP001354989"/>
    </source>
</evidence>
<keyword evidence="1" id="KW-0732">Signal</keyword>
<evidence type="ECO:0000313" key="4">
    <source>
        <dbReference type="EMBL" id="BDC99169.1"/>
    </source>
</evidence>
<reference evidence="4 5" key="1">
    <citation type="submission" date="2021-12" db="EMBL/GenBank/DDBJ databases">
        <title>Genome sequencing of bacteria with rrn-lacking chromosome and rrn-plasmid.</title>
        <authorList>
            <person name="Anda M."/>
            <person name="Iwasaki W."/>
        </authorList>
    </citation>
    <scope>NUCLEOTIDE SEQUENCE [LARGE SCALE GENOMIC DNA]</scope>
    <source>
        <strain evidence="4 5">NBRC 101262</strain>
    </source>
</reference>
<feature type="domain" description="Bacterial repeat" evidence="3">
    <location>
        <begin position="1436"/>
        <end position="1503"/>
    </location>
</feature>
<dbReference type="EMBL" id="AP025292">
    <property type="protein sequence ID" value="BDC99169.1"/>
    <property type="molecule type" value="Genomic_DNA"/>
</dbReference>
<dbReference type="Gene3D" id="2.130.10.10">
    <property type="entry name" value="YVTN repeat-like/Quinoprotein amine dehydrogenase"/>
    <property type="match status" value="2"/>
</dbReference>
<dbReference type="InterPro" id="IPR026444">
    <property type="entry name" value="Secre_tail"/>
</dbReference>
<dbReference type="Pfam" id="PF18998">
    <property type="entry name" value="Flg_new_2"/>
    <property type="match status" value="6"/>
</dbReference>
<evidence type="ECO:0000259" key="3">
    <source>
        <dbReference type="Pfam" id="PF18998"/>
    </source>
</evidence>
<keyword evidence="5" id="KW-1185">Reference proteome</keyword>
<feature type="domain" description="Bacterial repeat" evidence="3">
    <location>
        <begin position="1085"/>
        <end position="1147"/>
    </location>
</feature>
<proteinExistence type="predicted"/>
<dbReference type="NCBIfam" id="TIGR04183">
    <property type="entry name" value="Por_Secre_tail"/>
    <property type="match status" value="1"/>
</dbReference>
<dbReference type="RefSeq" id="WP_338396629.1">
    <property type="nucleotide sequence ID" value="NZ_AP025292.1"/>
</dbReference>
<sequence>MILRLHFLSLFIFCCSFMVSGQNFGDADQWESLNPGGGGQIQDLYFDRQTEGRIWFSSDMEGIYRSDDFGQHWTHVSRDLVHGMSFTLLQEKNGSRMYQGGLYGANISDNAWTDHPLEVTWATIPITEGDAIASIGISSNDQMVVLAPGWQNKDPQKCQNAILEPVQDLASGKFNGVRNIYISHDAGMSWETAVYEQTPGYRHVFGVAVHPFSDDIYIGAASGIYRSQDQGASFQLIDAPENALRGAGDATNCNSRPDGGSRGLTIDASGKHLYAVYQTQGGSSYEDKRWEIFHANIHEDGTLGQWTKVMNNLASTAEWYNPKVDPRSTATEQKLLIGTVWSNNANRVGLWEATLNFDQQDELQQHSWEKIIEKPTKGANGNCFEFEVGWEERAFIVRAYDYAPKSWNAPAIVAMGGMNVFLGDPLADGFPCSAASWHEIYGEIIQSSATSHTMSRTRGFASPYAYDMDVYENYMLQGNADHGLLQSFDYGYSWTSEEGPQGVTNVMSVLTVPTESPMVLVDARKGFGAPSPTAGALYALKLNTETLNDKSDWKLIGGAVPNGAGETQGLPSRNFRVMTHDSHQLGRVYVGTRGIAGTADGGIWVAEDIEAVYDGTQDWRKITPEALDGFDIRDVWVDPTDASYLFAAGHNTGANGRIFRGHRNDEGVFSWTILPDSFNRSTNDLYVWNRGNGQVWIAAITSINGHYGLYLNKNPYADNFDTAEAWEFTGFDAAKSLSIRPEKWAANSRTINIGGLAADGDHLVVCTMVNSHKKGLGVFLATVDQDSELQWSDWTFSGKNATAMPHAMTTQAKIIQENDRAVYYVATAGVGPWRRSLPQQNDCDILLTEDQLTFDAQGGTATIAVTSYEAFDFEVDHGFAKVEREGDQLTVEVEPYGGAITRHAVISVYGCQSKNIAIIQHGTASQGIETFGHLPDYAPWQRGVTFVGNHGVNWALEEVSRTSVIDGNTLRLRGQTGSGDNLTSAEIKGIIPIGFHTLKFQAQQNQMGDGRENGALEVYLNGTLLQTVEVPINQSAAEEFSWENLDMAAGTELKIVCVSNSKSPVHIDNITWIGEAPKVELTIENGSGSGYFSAGASVTVQADVAPEGLEFVGWEGATFILEDDPMNTTQTFTMPNRNIYLRARFEQPLTLFNLMVNRGAGSGQYEEGDEVAIRAETPLEGETFLAWSGDVDYVSDVNSAATTVVMPAQDISLTATYETLHFELSVTDGSGSGRYAVGTEVDIVAEAAPEGQEFSHWSGDVEYLENAEAASTTLTMPAQAIAIEAIFEEIGQSYTLTVTDGSGSGRYAVGAEVAIVAEAAPEGTTFAYWSGDTDYVSDVNSAATTIVMPGQDISLTATYETLQFELSVTDGSGSGNYAVGTEVAIMADTAPEGQEFSHWSGDVEYLENAEVASTTLTMPAQAVAIEAIFEEIEQLYTLTVTGGSGSGNYLEGNRVEITATVPTGEVFLHWTGDTQAVEDVNEAKSYVTIGQEDLEIEAIFEQIPLGSRQESSSKIYPNPAAGQFMFSASDAGGMLIIYNALGKTVASIQIQAGRKPIDVSHLPEGMYFVSFNGQIEKLLIKRN</sequence>
<feature type="signal peptide" evidence="1">
    <location>
        <begin position="1"/>
        <end position="21"/>
    </location>
</feature>
<accession>A0ABM7VEA0</accession>